<evidence type="ECO:0008006" key="3">
    <source>
        <dbReference type="Google" id="ProtNLM"/>
    </source>
</evidence>
<gene>
    <name evidence="1" type="ORF">SAMN02745823_03884</name>
</gene>
<dbReference type="STRING" id="1123282.SAMN02745823_03884"/>
<keyword evidence="2" id="KW-1185">Reference proteome</keyword>
<name>A0A1M5ZLB6_9FIRM</name>
<dbReference type="EMBL" id="FQXV01000030">
    <property type="protein sequence ID" value="SHI24952.1"/>
    <property type="molecule type" value="Genomic_DNA"/>
</dbReference>
<evidence type="ECO:0000313" key="2">
    <source>
        <dbReference type="Proteomes" id="UP000183995"/>
    </source>
</evidence>
<dbReference type="AlphaFoldDB" id="A0A1M5ZLB6"/>
<proteinExistence type="predicted"/>
<evidence type="ECO:0000313" key="1">
    <source>
        <dbReference type="EMBL" id="SHI24952.1"/>
    </source>
</evidence>
<dbReference type="PANTHER" id="PTHR34204:SF2">
    <property type="entry name" value="RNA-BINDING ASCH DOMAIN PROTEIN"/>
    <property type="match status" value="1"/>
</dbReference>
<accession>A0A1M5ZLB6</accession>
<protein>
    <recommendedName>
        <fullName evidence="3">Filamentous hemagglutinin</fullName>
    </recommendedName>
</protein>
<reference evidence="1 2" key="1">
    <citation type="submission" date="2016-11" db="EMBL/GenBank/DDBJ databases">
        <authorList>
            <person name="Jaros S."/>
            <person name="Januszkiewicz K."/>
            <person name="Wedrychowicz H."/>
        </authorList>
    </citation>
    <scope>NUCLEOTIDE SEQUENCE [LARGE SCALE GENOMIC DNA]</scope>
    <source>
        <strain evidence="1 2">DSM 10068</strain>
    </source>
</reference>
<dbReference type="PANTHER" id="PTHR34204">
    <property type="entry name" value="RNA-BINDING ASCH DOMAIN PROTEIN"/>
    <property type="match status" value="1"/>
</dbReference>
<sequence length="304" mass="31993">MVAGTVEYLTEKIPVNNLFKMLDSGAGGFTRGLINVAEQAGLGGAQAYVSSYAGVLSDQLIMQDRSQLNSLIVENQRNGMSYDDAVRAAVVKLYVTDPLTAAGQGAAMGAAVALPFALHGGNTAAPNGYLGSKAPEAGLAQKNVPSIAEETVSAYRKQWPNAKGETIESDLEKVYNNIYGKGGRTESSTEGAGDLWESTDNLIKSATMPGKGGVSPVGRAFQKHAGNPSRAGTFVGEVSGNATRNTEQGAQYISDILSNPQSTYKVRHTDAFGDILDVRLPDGTGARWSADGKTFIGFLEKYTK</sequence>
<organism evidence="1 2">
    <name type="scientific">Sporobacter termitidis DSM 10068</name>
    <dbReference type="NCBI Taxonomy" id="1123282"/>
    <lineage>
        <taxon>Bacteria</taxon>
        <taxon>Bacillati</taxon>
        <taxon>Bacillota</taxon>
        <taxon>Clostridia</taxon>
        <taxon>Eubacteriales</taxon>
        <taxon>Oscillospiraceae</taxon>
        <taxon>Sporobacter</taxon>
    </lineage>
</organism>
<dbReference type="Proteomes" id="UP000183995">
    <property type="component" value="Unassembled WGS sequence"/>
</dbReference>